<organism evidence="1 2">
    <name type="scientific">Rhodoblastus sphagnicola</name>
    <dbReference type="NCBI Taxonomy" id="333368"/>
    <lineage>
        <taxon>Bacteria</taxon>
        <taxon>Pseudomonadati</taxon>
        <taxon>Pseudomonadota</taxon>
        <taxon>Alphaproteobacteria</taxon>
        <taxon>Hyphomicrobiales</taxon>
        <taxon>Rhodoblastaceae</taxon>
        <taxon>Rhodoblastus</taxon>
    </lineage>
</organism>
<accession>A0A2S6NDY2</accession>
<evidence type="ECO:0000313" key="2">
    <source>
        <dbReference type="Proteomes" id="UP000239089"/>
    </source>
</evidence>
<dbReference type="EMBL" id="NHSJ01000034">
    <property type="protein sequence ID" value="PPQ32807.1"/>
    <property type="molecule type" value="Genomic_DNA"/>
</dbReference>
<reference evidence="1 2" key="1">
    <citation type="journal article" date="2018" name="Arch. Microbiol.">
        <title>New insights into the metabolic potential of the phototrophic purple bacterium Rhodopila globiformis DSM 161(T) from its draft genome sequence and evidence for a vanadium-dependent nitrogenase.</title>
        <authorList>
            <person name="Imhoff J.F."/>
            <person name="Rahn T."/>
            <person name="Kunzel S."/>
            <person name="Neulinger S.C."/>
        </authorList>
    </citation>
    <scope>NUCLEOTIDE SEQUENCE [LARGE SCALE GENOMIC DNA]</scope>
    <source>
        <strain evidence="1 2">DSM 16996</strain>
    </source>
</reference>
<gene>
    <name evidence="1" type="ORF">CCR94_04000</name>
</gene>
<keyword evidence="2" id="KW-1185">Reference proteome</keyword>
<dbReference type="AlphaFoldDB" id="A0A2S6NDY2"/>
<dbReference type="Proteomes" id="UP000239089">
    <property type="component" value="Unassembled WGS sequence"/>
</dbReference>
<dbReference type="RefSeq" id="WP_104506579.1">
    <property type="nucleotide sequence ID" value="NZ_JACIGC010000007.1"/>
</dbReference>
<protein>
    <submittedName>
        <fullName evidence="1">Uncharacterized protein</fullName>
    </submittedName>
</protein>
<comment type="caution">
    <text evidence="1">The sequence shown here is derived from an EMBL/GenBank/DDBJ whole genome shotgun (WGS) entry which is preliminary data.</text>
</comment>
<proteinExistence type="predicted"/>
<name>A0A2S6NDY2_9HYPH</name>
<sequence>MPVSHSTSAETVLIDLSFALAEIALSDLKTEHAMRAMARIKSAMTEIRLLAPRVIRESDESDPLAA</sequence>
<evidence type="ECO:0000313" key="1">
    <source>
        <dbReference type="EMBL" id="PPQ32807.1"/>
    </source>
</evidence>